<organism evidence="1 2">
    <name type="scientific">Candidatus Nitrosomaritimum aestuariumsis</name>
    <dbReference type="NCBI Taxonomy" id="3342354"/>
    <lineage>
        <taxon>Archaea</taxon>
        <taxon>Nitrososphaerota</taxon>
        <taxon>Nitrososphaeria</taxon>
        <taxon>Nitrosopumilales</taxon>
        <taxon>Nitrosopumilaceae</taxon>
        <taxon>Candidatus Nitrosomaritimum</taxon>
    </lineage>
</organism>
<sequence length="257" mass="28474">MNQTTFSIFVLSIIFMATTFPVVFAETFHVDIPEGTSDVGCETTDECYIPFGVKIDVGDEVIWTNQDVAFHTVTSGNPTDGSDGLFDSGMFKIGEQFSHKFEQSGNFDYFCTLHPWMQGEVVVQVQVPDDEPPNGGGCLIATATYGTELAPQVQLLRELRDNKLLQTKSGSAFMQGFNDFYYSFSPIVADFERENPLFKDAVKLTITPMISSLSILNYVNMDTDTEVLSYGISLILLNVGMYIGVPAIVIIGIKKRF</sequence>
<protein>
    <submittedName>
        <fullName evidence="1">Copper-binding protein</fullName>
    </submittedName>
</protein>
<gene>
    <name evidence="1" type="ORF">H2B05_02370</name>
</gene>
<evidence type="ECO:0000313" key="2">
    <source>
        <dbReference type="Proteomes" id="UP000526786"/>
    </source>
</evidence>
<reference evidence="1 2" key="1">
    <citation type="journal article" date="2020" name="Appl. Environ. Microbiol.">
        <title>Genomic Characteristics of a Novel Species of Ammonia-Oxidizing Archaea from the Jiulong River Estuary.</title>
        <authorList>
            <person name="Zou D."/>
            <person name="Wan R."/>
            <person name="Han L."/>
            <person name="Xu M.N."/>
            <person name="Liu Y."/>
            <person name="Liu H."/>
            <person name="Kao S.J."/>
            <person name="Li M."/>
        </authorList>
    </citation>
    <scope>NUCLEOTIDE SEQUENCE [LARGE SCALE GENOMIC DNA]</scope>
    <source>
        <strain evidence="1">W2bin3</strain>
    </source>
</reference>
<dbReference type="Proteomes" id="UP000526786">
    <property type="component" value="Unassembled WGS sequence"/>
</dbReference>
<evidence type="ECO:0000313" key="1">
    <source>
        <dbReference type="EMBL" id="MBA4453776.1"/>
    </source>
</evidence>
<accession>A0AC60W2E5</accession>
<name>A0AC60W2E5_9ARCH</name>
<comment type="caution">
    <text evidence="1">The sequence shown here is derived from an EMBL/GenBank/DDBJ whole genome shotgun (WGS) entry which is preliminary data.</text>
</comment>
<dbReference type="EMBL" id="JACENC010000097">
    <property type="protein sequence ID" value="MBA4453776.1"/>
    <property type="molecule type" value="Genomic_DNA"/>
</dbReference>
<proteinExistence type="predicted"/>